<proteinExistence type="predicted"/>
<dbReference type="Proteomes" id="UP000005451">
    <property type="component" value="Unassembled WGS sequence"/>
</dbReference>
<evidence type="ECO:0000313" key="2">
    <source>
        <dbReference type="EMBL" id="EEB35876.1"/>
    </source>
</evidence>
<protein>
    <submittedName>
        <fullName evidence="2">Uncharacterized protein</fullName>
    </submittedName>
</protein>
<sequence length="40" mass="5128">MFFFCQNLFLFLFFFLIFKYNYFSFFSLIRKLYIVLLGIY</sequence>
<dbReference type="AlphaFoldDB" id="B6W9Q7"/>
<reference evidence="2 3" key="1">
    <citation type="submission" date="2008-09" db="EMBL/GenBank/DDBJ databases">
        <authorList>
            <person name="Fulton L."/>
            <person name="Clifton S."/>
            <person name="Fulton B."/>
            <person name="Xu J."/>
            <person name="Minx P."/>
            <person name="Pepin K.H."/>
            <person name="Johnson M."/>
            <person name="Thiruvilangam P."/>
            <person name="Bhonagiri V."/>
            <person name="Nash W.E."/>
            <person name="Mardis E.R."/>
            <person name="Wilson R.K."/>
        </authorList>
    </citation>
    <scope>NUCLEOTIDE SEQUENCE [LARGE SCALE GENOMIC DNA]</scope>
    <source>
        <strain evidence="2 3">DSM 7454</strain>
    </source>
</reference>
<accession>B6W9Q7</accession>
<organism evidence="2 3">
    <name type="scientific">Anaerococcus hydrogenalis DSM 7454</name>
    <dbReference type="NCBI Taxonomy" id="561177"/>
    <lineage>
        <taxon>Bacteria</taxon>
        <taxon>Bacillati</taxon>
        <taxon>Bacillota</taxon>
        <taxon>Tissierellia</taxon>
        <taxon>Tissierellales</taxon>
        <taxon>Peptoniphilaceae</taxon>
        <taxon>Anaerococcus</taxon>
    </lineage>
</organism>
<dbReference type="EMBL" id="ABXA01000034">
    <property type="protein sequence ID" value="EEB35876.1"/>
    <property type="molecule type" value="Genomic_DNA"/>
</dbReference>
<gene>
    <name evidence="2" type="ORF">ANHYDRO_01312</name>
</gene>
<evidence type="ECO:0000313" key="3">
    <source>
        <dbReference type="Proteomes" id="UP000005451"/>
    </source>
</evidence>
<keyword evidence="1" id="KW-0472">Membrane</keyword>
<reference evidence="2 3" key="2">
    <citation type="submission" date="2008-10" db="EMBL/GenBank/DDBJ databases">
        <title>Draft genome sequence of Anaerococcus hydrogenalis (DSM 7454).</title>
        <authorList>
            <person name="Sudarsanam P."/>
            <person name="Ley R."/>
            <person name="Guruge J."/>
            <person name="Turnbaugh P.J."/>
            <person name="Mahowald M."/>
            <person name="Liep D."/>
            <person name="Gordon J."/>
        </authorList>
    </citation>
    <scope>NUCLEOTIDE SEQUENCE [LARGE SCALE GENOMIC DNA]</scope>
    <source>
        <strain evidence="2 3">DSM 7454</strain>
    </source>
</reference>
<keyword evidence="1" id="KW-1133">Transmembrane helix</keyword>
<name>B6W9Q7_9FIRM</name>
<dbReference type="STRING" id="561177.ANHYDRO_01312"/>
<evidence type="ECO:0000256" key="1">
    <source>
        <dbReference type="SAM" id="Phobius"/>
    </source>
</evidence>
<comment type="caution">
    <text evidence="2">The sequence shown here is derived from an EMBL/GenBank/DDBJ whole genome shotgun (WGS) entry which is preliminary data.</text>
</comment>
<feature type="transmembrane region" description="Helical" evidence="1">
    <location>
        <begin position="6"/>
        <end position="23"/>
    </location>
</feature>
<keyword evidence="1" id="KW-0812">Transmembrane</keyword>